<dbReference type="Pfam" id="PF13376">
    <property type="entry name" value="OmdA"/>
    <property type="match status" value="1"/>
</dbReference>
<comment type="caution">
    <text evidence="3">The sequence shown here is derived from an EMBL/GenBank/DDBJ whole genome shotgun (WGS) entry which is preliminary data.</text>
</comment>
<dbReference type="EMBL" id="SSSN01000010">
    <property type="protein sequence ID" value="THG32100.1"/>
    <property type="molecule type" value="Genomic_DNA"/>
</dbReference>
<proteinExistence type="predicted"/>
<evidence type="ECO:0000313" key="3">
    <source>
        <dbReference type="EMBL" id="THG32100.1"/>
    </source>
</evidence>
<reference evidence="3 4" key="1">
    <citation type="submission" date="2019-04" db="EMBL/GenBank/DDBJ databases">
        <authorList>
            <person name="Jiang L."/>
        </authorList>
    </citation>
    <scope>NUCLEOTIDE SEQUENCE [LARGE SCALE GENOMIC DNA]</scope>
    <source>
        <strain evidence="3 4">YIM 131861</strain>
    </source>
</reference>
<accession>A0A4S4FNK1</accession>
<dbReference type="EMBL" id="SSSN01000016">
    <property type="protein sequence ID" value="THG28952.1"/>
    <property type="molecule type" value="Genomic_DNA"/>
</dbReference>
<organism evidence="3 4">
    <name type="scientific">Orlajensenia flava</name>
    <dbReference type="NCBI Taxonomy" id="2565934"/>
    <lineage>
        <taxon>Bacteria</taxon>
        <taxon>Bacillati</taxon>
        <taxon>Actinomycetota</taxon>
        <taxon>Actinomycetes</taxon>
        <taxon>Micrococcales</taxon>
        <taxon>Microbacteriaceae</taxon>
        <taxon>Orlajensenia</taxon>
    </lineage>
</organism>
<name>A0A4S4FNK1_9MICO</name>
<feature type="compositionally biased region" description="Low complexity" evidence="1">
    <location>
        <begin position="215"/>
        <end position="225"/>
    </location>
</feature>
<evidence type="ECO:0000313" key="2">
    <source>
        <dbReference type="EMBL" id="THG28952.1"/>
    </source>
</evidence>
<evidence type="ECO:0000256" key="1">
    <source>
        <dbReference type="SAM" id="MobiDB-lite"/>
    </source>
</evidence>
<evidence type="ECO:0000313" key="4">
    <source>
        <dbReference type="Proteomes" id="UP000307380"/>
    </source>
</evidence>
<gene>
    <name evidence="3" type="ORF">E6C70_13210</name>
    <name evidence="2" type="ORF">E6C70_16395</name>
</gene>
<dbReference type="RefSeq" id="WP_136425021.1">
    <property type="nucleotide sequence ID" value="NZ_SSSN01000010.1"/>
</dbReference>
<keyword evidence="4" id="KW-1185">Reference proteome</keyword>
<feature type="region of interest" description="Disordered" evidence="1">
    <location>
        <begin position="213"/>
        <end position="241"/>
    </location>
</feature>
<dbReference type="AlphaFoldDB" id="A0A4S4FNK1"/>
<dbReference type="OrthoDB" id="9796999at2"/>
<protein>
    <recommendedName>
        <fullName evidence="5">Bacteriocin-protection protein</fullName>
    </recommendedName>
</protein>
<sequence>MAESIGTPGGSTERPAQFFSGPEEFRAWLAVNHANQTELWMGLNKKHVADRGLTWEQAVPEALCFGWIDSVAQRIDENATRQRWTPRKPGSMWSSVNIALVEKLTAEGRMRGAGLAAYAKRRDDRSGVYSHESPVKELPPAYAGRLAANVGATAFLEAATAGYRRQVMHWILTAKQESTREKRLEQLIDDSAEGRLVPFLRYGETPKWVERAGDAARAAVSASADRSGDAGGGRASPSRRD</sequence>
<dbReference type="Proteomes" id="UP000307380">
    <property type="component" value="Unassembled WGS sequence"/>
</dbReference>
<evidence type="ECO:0008006" key="5">
    <source>
        <dbReference type="Google" id="ProtNLM"/>
    </source>
</evidence>